<keyword evidence="2" id="KW-1185">Reference proteome</keyword>
<dbReference type="AlphaFoldDB" id="A0A1B3SL56"/>
<accession>A0A1B3SL56</accession>
<protein>
    <submittedName>
        <fullName evidence="1">Uncharacterized protein</fullName>
    </submittedName>
</protein>
<proteinExistence type="predicted"/>
<name>A0A1B3SL56_9MOLU</name>
<dbReference type="EMBL" id="CP017015">
    <property type="protein sequence ID" value="AOG60664.1"/>
    <property type="molecule type" value="Genomic_DNA"/>
</dbReference>
<gene>
    <name evidence="1" type="ORF">SHELI_v1c07150</name>
</gene>
<dbReference type="Proteomes" id="UP000094378">
    <property type="component" value="Chromosome"/>
</dbReference>
<sequence length="65" mass="7395">MRRVNLCENNASLNNSFFVVPKLSLNNMFFNDILMSNNSVESTVLFNIKKISGITTTKCKTVFMN</sequence>
<reference evidence="1 2" key="1">
    <citation type="submission" date="2016-08" db="EMBL/GenBank/DDBJ databases">
        <title>Complete genome sequence of Spiroplasma helicoides TABS-2 (DSM 22551).</title>
        <authorList>
            <person name="Shen W.-Y."/>
            <person name="Lo W.-S."/>
            <person name="Lai Y.-C."/>
            <person name="Kuo C.-H."/>
        </authorList>
    </citation>
    <scope>NUCLEOTIDE SEQUENCE [LARGE SCALE GENOMIC DNA]</scope>
    <source>
        <strain evidence="1 2">TABS-2</strain>
    </source>
</reference>
<evidence type="ECO:0000313" key="1">
    <source>
        <dbReference type="EMBL" id="AOG60664.1"/>
    </source>
</evidence>
<organism evidence="1 2">
    <name type="scientific">Spiroplasma helicoides</name>
    <dbReference type="NCBI Taxonomy" id="216938"/>
    <lineage>
        <taxon>Bacteria</taxon>
        <taxon>Bacillati</taxon>
        <taxon>Mycoplasmatota</taxon>
        <taxon>Mollicutes</taxon>
        <taxon>Entomoplasmatales</taxon>
        <taxon>Spiroplasmataceae</taxon>
        <taxon>Spiroplasma</taxon>
    </lineage>
</organism>
<evidence type="ECO:0000313" key="2">
    <source>
        <dbReference type="Proteomes" id="UP000094378"/>
    </source>
</evidence>
<dbReference type="KEGG" id="shj:SHELI_v1c07150"/>
<dbReference type="RefSeq" id="WP_069116773.1">
    <property type="nucleotide sequence ID" value="NZ_CP017015.1"/>
</dbReference>